<dbReference type="RefSeq" id="WP_281468653.1">
    <property type="nucleotide sequence ID" value="NZ_CP124535.1"/>
</dbReference>
<sequence length="59" mass="6567">MCYGNIDPKLALRETEARMKGVSVFTKENKDDAARPAFGAAGWLRAAMARLMRKDEAHV</sequence>
<dbReference type="Proteomes" id="UP001230978">
    <property type="component" value="Chromosome"/>
</dbReference>
<proteinExistence type="predicted"/>
<evidence type="ECO:0000313" key="2">
    <source>
        <dbReference type="Proteomes" id="UP001230978"/>
    </source>
</evidence>
<gene>
    <name evidence="1" type="ORF">QF092_06300</name>
</gene>
<evidence type="ECO:0000313" key="1">
    <source>
        <dbReference type="EMBL" id="WGV17399.1"/>
    </source>
</evidence>
<protein>
    <submittedName>
        <fullName evidence="1">Uncharacterized protein</fullName>
    </submittedName>
</protein>
<name>A0ABY8Q941_9RHOB</name>
<organism evidence="1 2">
    <name type="scientific">Fuscovulum ytuae</name>
    <dbReference type="NCBI Taxonomy" id="3042299"/>
    <lineage>
        <taxon>Bacteria</taxon>
        <taxon>Pseudomonadati</taxon>
        <taxon>Pseudomonadota</taxon>
        <taxon>Alphaproteobacteria</taxon>
        <taxon>Rhodobacterales</taxon>
        <taxon>Paracoccaceae</taxon>
        <taxon>Fuscovulum</taxon>
    </lineage>
</organism>
<reference evidence="1 2" key="1">
    <citation type="submission" date="2023-04" db="EMBL/GenBank/DDBJ databases">
        <title>YMD61, complete Genome.</title>
        <authorList>
            <person name="Zhang J."/>
        </authorList>
    </citation>
    <scope>NUCLEOTIDE SEQUENCE [LARGE SCALE GENOMIC DNA]</scope>
    <source>
        <strain evidence="1 2">YMD61</strain>
    </source>
</reference>
<accession>A0ABY8Q941</accession>
<dbReference type="EMBL" id="CP124535">
    <property type="protein sequence ID" value="WGV17399.1"/>
    <property type="molecule type" value="Genomic_DNA"/>
</dbReference>
<keyword evidence="2" id="KW-1185">Reference proteome</keyword>